<dbReference type="PANTHER" id="PTHR42718:SF23">
    <property type="entry name" value="MAJOR FACILITATOR SUPERFAMILY (MFS) PROFILE DOMAIN-CONTAINING PROTEIN"/>
    <property type="match status" value="1"/>
</dbReference>
<feature type="transmembrane region" description="Helical" evidence="6">
    <location>
        <begin position="80"/>
        <end position="99"/>
    </location>
</feature>
<feature type="transmembrane region" description="Helical" evidence="6">
    <location>
        <begin position="141"/>
        <end position="163"/>
    </location>
</feature>
<feature type="domain" description="Major facilitator superfamily (MFS) profile" evidence="7">
    <location>
        <begin position="10"/>
        <end position="499"/>
    </location>
</feature>
<protein>
    <submittedName>
        <fullName evidence="8">Major facilitator superfamily-domain-containing protein</fullName>
    </submittedName>
</protein>
<dbReference type="InterPro" id="IPR011701">
    <property type="entry name" value="MFS"/>
</dbReference>
<feature type="transmembrane region" description="Helical" evidence="6">
    <location>
        <begin position="49"/>
        <end position="68"/>
    </location>
</feature>
<feature type="transmembrane region" description="Helical" evidence="6">
    <location>
        <begin position="183"/>
        <end position="203"/>
    </location>
</feature>
<feature type="transmembrane region" description="Helical" evidence="6">
    <location>
        <begin position="432"/>
        <end position="455"/>
    </location>
</feature>
<feature type="transmembrane region" description="Helical" evidence="6">
    <location>
        <begin position="233"/>
        <end position="252"/>
    </location>
</feature>
<evidence type="ECO:0000313" key="8">
    <source>
        <dbReference type="EMBL" id="KAL2818300.1"/>
    </source>
</evidence>
<dbReference type="Proteomes" id="UP001610334">
    <property type="component" value="Unassembled WGS sequence"/>
</dbReference>
<gene>
    <name evidence="8" type="ORF">BJX63DRAFT_429234</name>
</gene>
<evidence type="ECO:0000256" key="3">
    <source>
        <dbReference type="ARBA" id="ARBA00022989"/>
    </source>
</evidence>
<dbReference type="EMBL" id="JBFXLT010000014">
    <property type="protein sequence ID" value="KAL2818300.1"/>
    <property type="molecule type" value="Genomic_DNA"/>
</dbReference>
<dbReference type="PROSITE" id="PS50850">
    <property type="entry name" value="MFS"/>
    <property type="match status" value="1"/>
</dbReference>
<dbReference type="InterPro" id="IPR005829">
    <property type="entry name" value="Sugar_transporter_CS"/>
</dbReference>
<feature type="region of interest" description="Disordered" evidence="5">
    <location>
        <begin position="504"/>
        <end position="534"/>
    </location>
</feature>
<evidence type="ECO:0000256" key="4">
    <source>
        <dbReference type="ARBA" id="ARBA00023136"/>
    </source>
</evidence>
<evidence type="ECO:0000256" key="6">
    <source>
        <dbReference type="SAM" id="Phobius"/>
    </source>
</evidence>
<evidence type="ECO:0000313" key="9">
    <source>
        <dbReference type="Proteomes" id="UP001610334"/>
    </source>
</evidence>
<evidence type="ECO:0000256" key="5">
    <source>
        <dbReference type="SAM" id="MobiDB-lite"/>
    </source>
</evidence>
<comment type="caution">
    <text evidence="8">The sequence shown here is derived from an EMBL/GenBank/DDBJ whole genome shotgun (WGS) entry which is preliminary data.</text>
</comment>
<dbReference type="PANTHER" id="PTHR42718">
    <property type="entry name" value="MAJOR FACILITATOR SUPERFAMILY MULTIDRUG TRANSPORTER MFSC"/>
    <property type="match status" value="1"/>
</dbReference>
<proteinExistence type="predicted"/>
<keyword evidence="2 6" id="KW-0812">Transmembrane</keyword>
<feature type="transmembrane region" description="Helical" evidence="6">
    <location>
        <begin position="333"/>
        <end position="359"/>
    </location>
</feature>
<dbReference type="PROSITE" id="PS00216">
    <property type="entry name" value="SUGAR_TRANSPORT_1"/>
    <property type="match status" value="1"/>
</dbReference>
<keyword evidence="4 6" id="KW-0472">Membrane</keyword>
<dbReference type="Pfam" id="PF07690">
    <property type="entry name" value="MFS_1"/>
    <property type="match status" value="1"/>
</dbReference>
<sequence length="534" mass="57345">MSQTYFPNTLTECLFVLTVTFAFAQSTIFSGMATVMTDTIGRDLNMDSQVVWITSACLLTNGAFVLPLGTLSDLVGRKPLALTAMILTTLATLACGFAPDGPSLIIFTALMGLFSAAAITPAVGQLGAVYSEISRRRNRAFACFSAGNPLGFVVGTFIAGVVLEITKRAGVLGSEEGAGGWRVCFWVFCVLTAGFGVLVAWTVPRDEVVFPPGPGTATAGGVSGWEILKRFDLVGAVLVTAGVSALSAGLTLTGTAPQGWGTPYVIVLIVGGVILLGVFIFWQSRYKFPLMPLYMWKDRNFSLVITLLSTGNAAFTCSSFWLCLYLQRSQRLSALWIAVYLLPQNVNGLIVNFICSLILHRVSHRVLMGVGAVAYLAAFLLLALIQPIRYYYWAFIFPSLLLAVVGADLQFNVANSYVMSSLPRDQQSLAGGILSAVNKLLSNIALSISTAVYYAGQKHAARNGDDSDGLAGYRAAFWMLVAIAGLNLVMVPFLRIRKVVPEDTRPLTEPGRSEESLGGEEGGKEDEKKVRMEV</sequence>
<feature type="transmembrane region" description="Helical" evidence="6">
    <location>
        <begin position="391"/>
        <end position="411"/>
    </location>
</feature>
<feature type="transmembrane region" description="Helical" evidence="6">
    <location>
        <begin position="303"/>
        <end position="327"/>
    </location>
</feature>
<dbReference type="Gene3D" id="1.20.1250.20">
    <property type="entry name" value="MFS general substrate transporter like domains"/>
    <property type="match status" value="2"/>
</dbReference>
<feature type="transmembrane region" description="Helical" evidence="6">
    <location>
        <begin position="105"/>
        <end position="129"/>
    </location>
</feature>
<evidence type="ECO:0000256" key="2">
    <source>
        <dbReference type="ARBA" id="ARBA00022692"/>
    </source>
</evidence>
<organism evidence="8 9">
    <name type="scientific">Aspergillus granulosus</name>
    <dbReference type="NCBI Taxonomy" id="176169"/>
    <lineage>
        <taxon>Eukaryota</taxon>
        <taxon>Fungi</taxon>
        <taxon>Dikarya</taxon>
        <taxon>Ascomycota</taxon>
        <taxon>Pezizomycotina</taxon>
        <taxon>Eurotiomycetes</taxon>
        <taxon>Eurotiomycetidae</taxon>
        <taxon>Eurotiales</taxon>
        <taxon>Aspergillaceae</taxon>
        <taxon>Aspergillus</taxon>
        <taxon>Aspergillus subgen. Nidulantes</taxon>
    </lineage>
</organism>
<feature type="transmembrane region" description="Helical" evidence="6">
    <location>
        <begin position="264"/>
        <end position="282"/>
    </location>
</feature>
<accession>A0ABR4HS34</accession>
<evidence type="ECO:0000256" key="1">
    <source>
        <dbReference type="ARBA" id="ARBA00004141"/>
    </source>
</evidence>
<reference evidence="8 9" key="1">
    <citation type="submission" date="2024-07" db="EMBL/GenBank/DDBJ databases">
        <title>Section-level genome sequencing and comparative genomics of Aspergillus sections Usti and Cavernicolus.</title>
        <authorList>
            <consortium name="Lawrence Berkeley National Laboratory"/>
            <person name="Nybo J.L."/>
            <person name="Vesth T.C."/>
            <person name="Theobald S."/>
            <person name="Frisvad J.C."/>
            <person name="Larsen T.O."/>
            <person name="Kjaerboelling I."/>
            <person name="Rothschild-Mancinelli K."/>
            <person name="Lyhne E.K."/>
            <person name="Kogle M.E."/>
            <person name="Barry K."/>
            <person name="Clum A."/>
            <person name="Na H."/>
            <person name="Ledsgaard L."/>
            <person name="Lin J."/>
            <person name="Lipzen A."/>
            <person name="Kuo A."/>
            <person name="Riley R."/>
            <person name="Mondo S."/>
            <person name="Labutti K."/>
            <person name="Haridas S."/>
            <person name="Pangalinan J."/>
            <person name="Salamov A.A."/>
            <person name="Simmons B.A."/>
            <person name="Magnuson J.K."/>
            <person name="Chen J."/>
            <person name="Drula E."/>
            <person name="Henrissat B."/>
            <person name="Wiebenga A."/>
            <person name="Lubbers R.J."/>
            <person name="Gomes A.C."/>
            <person name="Makela M.R."/>
            <person name="Stajich J."/>
            <person name="Grigoriev I.V."/>
            <person name="Mortensen U.H."/>
            <person name="De Vries R.P."/>
            <person name="Baker S.E."/>
            <person name="Andersen M.R."/>
        </authorList>
    </citation>
    <scope>NUCLEOTIDE SEQUENCE [LARGE SCALE GENOMIC DNA]</scope>
    <source>
        <strain evidence="8 9">CBS 588.65</strain>
    </source>
</reference>
<feature type="transmembrane region" description="Helical" evidence="6">
    <location>
        <begin position="475"/>
        <end position="496"/>
    </location>
</feature>
<dbReference type="SUPFAM" id="SSF103473">
    <property type="entry name" value="MFS general substrate transporter"/>
    <property type="match status" value="2"/>
</dbReference>
<evidence type="ECO:0000259" key="7">
    <source>
        <dbReference type="PROSITE" id="PS50850"/>
    </source>
</evidence>
<keyword evidence="3 6" id="KW-1133">Transmembrane helix</keyword>
<comment type="subcellular location">
    <subcellularLocation>
        <location evidence="1">Membrane</location>
        <topology evidence="1">Multi-pass membrane protein</topology>
    </subcellularLocation>
</comment>
<feature type="transmembrane region" description="Helical" evidence="6">
    <location>
        <begin position="366"/>
        <end position="385"/>
    </location>
</feature>
<name>A0ABR4HS34_9EURO</name>
<dbReference type="InterPro" id="IPR036259">
    <property type="entry name" value="MFS_trans_sf"/>
</dbReference>
<dbReference type="InterPro" id="IPR020846">
    <property type="entry name" value="MFS_dom"/>
</dbReference>
<keyword evidence="9" id="KW-1185">Reference proteome</keyword>